<dbReference type="GO" id="GO:0005886">
    <property type="term" value="C:plasma membrane"/>
    <property type="evidence" value="ECO:0007669"/>
    <property type="project" value="TreeGrafter"/>
</dbReference>
<dbReference type="SUPFAM" id="SSF52540">
    <property type="entry name" value="P-loop containing nucleoside triphosphate hydrolases"/>
    <property type="match status" value="1"/>
</dbReference>
<keyword evidence="1" id="KW-0547">Nucleotide-binding</keyword>
<dbReference type="InterPro" id="IPR003439">
    <property type="entry name" value="ABC_transporter-like_ATP-bd"/>
</dbReference>
<proteinExistence type="predicted"/>
<gene>
    <name evidence="4" type="ORF">FHU35_15360</name>
</gene>
<dbReference type="PANTHER" id="PTHR24220:SF607">
    <property type="entry name" value="NICKEL IMPORT ATP-BINDING PROTEIN NIKD"/>
    <property type="match status" value="1"/>
</dbReference>
<dbReference type="GO" id="GO:0016887">
    <property type="term" value="F:ATP hydrolysis activity"/>
    <property type="evidence" value="ECO:0007669"/>
    <property type="project" value="InterPro"/>
</dbReference>
<dbReference type="RefSeq" id="WP_145743347.1">
    <property type="nucleotide sequence ID" value="NZ_VIWX01000005.1"/>
</dbReference>
<dbReference type="Gene3D" id="3.40.50.300">
    <property type="entry name" value="P-loop containing nucleotide triphosphate hydrolases"/>
    <property type="match status" value="1"/>
</dbReference>
<dbReference type="GO" id="GO:0005524">
    <property type="term" value="F:ATP binding"/>
    <property type="evidence" value="ECO:0007669"/>
    <property type="project" value="UniProtKB-KW"/>
</dbReference>
<dbReference type="SMART" id="SM00382">
    <property type="entry name" value="AAA"/>
    <property type="match status" value="1"/>
</dbReference>
<keyword evidence="5" id="KW-1185">Reference proteome</keyword>
<organism evidence="4 5">
    <name type="scientific">Saccharopolyspora dendranthemae</name>
    <dbReference type="NCBI Taxonomy" id="1181886"/>
    <lineage>
        <taxon>Bacteria</taxon>
        <taxon>Bacillati</taxon>
        <taxon>Actinomycetota</taxon>
        <taxon>Actinomycetes</taxon>
        <taxon>Pseudonocardiales</taxon>
        <taxon>Pseudonocardiaceae</taxon>
        <taxon>Saccharopolyspora</taxon>
    </lineage>
</organism>
<evidence type="ECO:0000313" key="4">
    <source>
        <dbReference type="EMBL" id="TWF93516.1"/>
    </source>
</evidence>
<evidence type="ECO:0000259" key="3">
    <source>
        <dbReference type="PROSITE" id="PS50893"/>
    </source>
</evidence>
<evidence type="ECO:0000256" key="1">
    <source>
        <dbReference type="ARBA" id="ARBA00022741"/>
    </source>
</evidence>
<dbReference type="EMBL" id="VIWX01000005">
    <property type="protein sequence ID" value="TWF93516.1"/>
    <property type="molecule type" value="Genomic_DNA"/>
</dbReference>
<evidence type="ECO:0000313" key="5">
    <source>
        <dbReference type="Proteomes" id="UP000316184"/>
    </source>
</evidence>
<dbReference type="PANTHER" id="PTHR24220">
    <property type="entry name" value="IMPORT ATP-BINDING PROTEIN"/>
    <property type="match status" value="1"/>
</dbReference>
<comment type="caution">
    <text evidence="4">The sequence shown here is derived from an EMBL/GenBank/DDBJ whole genome shotgun (WGS) entry which is preliminary data.</text>
</comment>
<evidence type="ECO:0000256" key="2">
    <source>
        <dbReference type="ARBA" id="ARBA00022840"/>
    </source>
</evidence>
<reference evidence="4 5" key="1">
    <citation type="submission" date="2019-06" db="EMBL/GenBank/DDBJ databases">
        <title>Sequencing the genomes of 1000 actinobacteria strains.</title>
        <authorList>
            <person name="Klenk H.-P."/>
        </authorList>
    </citation>
    <scope>NUCLEOTIDE SEQUENCE [LARGE SCALE GENOMIC DNA]</scope>
    <source>
        <strain evidence="4 5">DSM 46699</strain>
    </source>
</reference>
<keyword evidence="2 4" id="KW-0067">ATP-binding</keyword>
<feature type="domain" description="ABC transporter" evidence="3">
    <location>
        <begin position="4"/>
        <end position="241"/>
    </location>
</feature>
<dbReference type="OrthoDB" id="8036461at2"/>
<dbReference type="InterPro" id="IPR003593">
    <property type="entry name" value="AAA+_ATPase"/>
</dbReference>
<dbReference type="GO" id="GO:0022857">
    <property type="term" value="F:transmembrane transporter activity"/>
    <property type="evidence" value="ECO:0007669"/>
    <property type="project" value="TreeGrafter"/>
</dbReference>
<name>A0A561U2F0_9PSEU</name>
<protein>
    <submittedName>
        <fullName evidence="4">Peptide/nickel transport system ATP-binding protein</fullName>
    </submittedName>
</protein>
<sequence length="245" mass="25971">MAEARGLTVHVDTGRWSETVIESVDLAVPAGRVTALLGESGCGKSMLAAALTGHLPAVASTKGDVLVNGVPVTEEPEWRRLRVNTVGYLPQSGVTAFHAEADVASQLRKTYELRGVLGVEEACASALYPDDVRHLLPGQHSSGQVQRAALAAALIPAPTLLVVDEPTASLDTATARAVWATLRRCADAGTAVLAISHDVNHLIDLDIADEMVFMREGRVAAAGTPDEMCERDDPYLRGFFNPLGR</sequence>
<dbReference type="InterPro" id="IPR027417">
    <property type="entry name" value="P-loop_NTPase"/>
</dbReference>
<accession>A0A561U2F0</accession>
<dbReference type="InterPro" id="IPR015854">
    <property type="entry name" value="ABC_transpr_LolD-like"/>
</dbReference>
<dbReference type="Proteomes" id="UP000316184">
    <property type="component" value="Unassembled WGS sequence"/>
</dbReference>
<dbReference type="PROSITE" id="PS50893">
    <property type="entry name" value="ABC_TRANSPORTER_2"/>
    <property type="match status" value="1"/>
</dbReference>
<dbReference type="AlphaFoldDB" id="A0A561U2F0"/>
<dbReference type="Pfam" id="PF00005">
    <property type="entry name" value="ABC_tran"/>
    <property type="match status" value="1"/>
</dbReference>